<accession>A0A183LH73</accession>
<dbReference type="STRING" id="48269.A0A183LH73"/>
<evidence type="ECO:0000256" key="1">
    <source>
        <dbReference type="ARBA" id="ARBA00004123"/>
    </source>
</evidence>
<dbReference type="Pfam" id="PF00078">
    <property type="entry name" value="RVT_1"/>
    <property type="match status" value="1"/>
</dbReference>
<keyword evidence="3" id="KW-0175">Coiled coil</keyword>
<gene>
    <name evidence="5" type="ORF">SMRZ_LOCUS3148</name>
</gene>
<dbReference type="GO" id="GO:0005634">
    <property type="term" value="C:nucleus"/>
    <property type="evidence" value="ECO:0007669"/>
    <property type="project" value="UniProtKB-SubCell"/>
</dbReference>
<dbReference type="Proteomes" id="UP000277204">
    <property type="component" value="Unassembled WGS sequence"/>
</dbReference>
<evidence type="ECO:0000256" key="2">
    <source>
        <dbReference type="ARBA" id="ARBA00022723"/>
    </source>
</evidence>
<protein>
    <submittedName>
        <fullName evidence="5">Uncharacterized protein</fullName>
    </submittedName>
</protein>
<dbReference type="InterPro" id="IPR041006">
    <property type="entry name" value="Morc_S5"/>
</dbReference>
<dbReference type="PANTHER" id="PTHR23337:SF3">
    <property type="entry name" value="MORC FAMILY CW-TYPE ZINC FINGER 2"/>
    <property type="match status" value="1"/>
</dbReference>
<dbReference type="EMBL" id="UZAI01000877">
    <property type="protein sequence ID" value="VDO57206.1"/>
    <property type="molecule type" value="Genomic_DNA"/>
</dbReference>
<sequence>MHLILKYSPFRCLKDFYAQFDKLKESSGTVVIIYNMKLLDHGGPELDVTTNPRDILLSPGPEQEETVEPDAEVMLPPERRSLRAYVSILYSDPRMKVYLQGRKVQTKRLLATLHSTRKYNFASKTFRTRAEADLAKAKNDVRIAELRAQEAESKARDCELRYQGSEDPEHLRQIRRLRNTAADLRGAVAMRQNVVTRKLKSIKDPKTLTFYFGVNVMNRACDGMFVYNCSRLIKMYQRIGPQQDSSMMCRGVVGIVDVPYMVNSPYPPTIFIVERSVEWNSSLYINFIDYEKAFDSVDRRTLWKLLRHYGVPDKIVNIIRNSYDGLQCKVVHGGQLTDAFQVRTGVRQCCLLSPFLFLLVVDWIMKTSTSE</sequence>
<dbReference type="PANTHER" id="PTHR23337">
    <property type="entry name" value="ZINC FINGER CW-TYPE COILED-COIL DOMAIN PROTEIN 1"/>
    <property type="match status" value="1"/>
</dbReference>
<evidence type="ECO:0000313" key="6">
    <source>
        <dbReference type="Proteomes" id="UP000277204"/>
    </source>
</evidence>
<reference evidence="5 6" key="1">
    <citation type="submission" date="2018-11" db="EMBL/GenBank/DDBJ databases">
        <authorList>
            <consortium name="Pathogen Informatics"/>
        </authorList>
    </citation>
    <scope>NUCLEOTIDE SEQUENCE [LARGE SCALE GENOMIC DNA]</scope>
    <source>
        <strain evidence="5 6">Zambia</strain>
    </source>
</reference>
<keyword evidence="6" id="KW-1185">Reference proteome</keyword>
<dbReference type="AlphaFoldDB" id="A0A183LH73"/>
<evidence type="ECO:0000256" key="4">
    <source>
        <dbReference type="ARBA" id="ARBA00023242"/>
    </source>
</evidence>
<keyword evidence="4" id="KW-0539">Nucleus</keyword>
<comment type="subcellular location">
    <subcellularLocation>
        <location evidence="1">Nucleus</location>
    </subcellularLocation>
</comment>
<proteinExistence type="predicted"/>
<dbReference type="InterPro" id="IPR000477">
    <property type="entry name" value="RT_dom"/>
</dbReference>
<dbReference type="Pfam" id="PF17942">
    <property type="entry name" value="Morc6_S5"/>
    <property type="match status" value="1"/>
</dbReference>
<evidence type="ECO:0000256" key="3">
    <source>
        <dbReference type="ARBA" id="ARBA00023054"/>
    </source>
</evidence>
<dbReference type="GO" id="GO:0046872">
    <property type="term" value="F:metal ion binding"/>
    <property type="evidence" value="ECO:0007669"/>
    <property type="project" value="UniProtKB-KW"/>
</dbReference>
<keyword evidence="2" id="KW-0479">Metal-binding</keyword>
<evidence type="ECO:0000313" key="5">
    <source>
        <dbReference type="EMBL" id="VDO57206.1"/>
    </source>
</evidence>
<organism evidence="5 6">
    <name type="scientific">Schistosoma margrebowiei</name>
    <dbReference type="NCBI Taxonomy" id="48269"/>
    <lineage>
        <taxon>Eukaryota</taxon>
        <taxon>Metazoa</taxon>
        <taxon>Spiralia</taxon>
        <taxon>Lophotrochozoa</taxon>
        <taxon>Platyhelminthes</taxon>
        <taxon>Trematoda</taxon>
        <taxon>Digenea</taxon>
        <taxon>Strigeidida</taxon>
        <taxon>Schistosomatoidea</taxon>
        <taxon>Schistosomatidae</taxon>
        <taxon>Schistosoma</taxon>
    </lineage>
</organism>
<name>A0A183LH73_9TREM</name>